<name>W6JU87_9MICO</name>
<keyword evidence="2" id="KW-1185">Reference proteome</keyword>
<reference evidence="1 2" key="1">
    <citation type="journal article" date="2013" name="ISME J.">
        <title>A metabolic model for members of the genus Tetrasphaera involved in enhanced biological phosphorus removal.</title>
        <authorList>
            <person name="Kristiansen R."/>
            <person name="Nguyen H.T.T."/>
            <person name="Saunders A.M."/>
            <person name="Nielsen J.L."/>
            <person name="Wimmer R."/>
            <person name="Le V.Q."/>
            <person name="McIlroy S.J."/>
            <person name="Petrovski S."/>
            <person name="Seviour R.J."/>
            <person name="Calteau A."/>
            <person name="Nielsen K.L."/>
            <person name="Nielsen P.H."/>
        </authorList>
    </citation>
    <scope>NUCLEOTIDE SEQUENCE [LARGE SCALE GENOMIC DNA]</scope>
    <source>
        <strain evidence="1 2">Ben110</strain>
    </source>
</reference>
<accession>W6JU87</accession>
<evidence type="ECO:0008006" key="3">
    <source>
        <dbReference type="Google" id="ProtNLM"/>
    </source>
</evidence>
<dbReference type="EMBL" id="CAJA01000124">
    <property type="protein sequence ID" value="CCH72923.1"/>
    <property type="molecule type" value="Genomic_DNA"/>
</dbReference>
<gene>
    <name evidence="1" type="ORF">BN11_210028</name>
</gene>
<organism evidence="1 2">
    <name type="scientific">Nostocoides australiense Ben110</name>
    <dbReference type="NCBI Taxonomy" id="1193182"/>
    <lineage>
        <taxon>Bacteria</taxon>
        <taxon>Bacillati</taxon>
        <taxon>Actinomycetota</taxon>
        <taxon>Actinomycetes</taxon>
        <taxon>Micrococcales</taxon>
        <taxon>Intrasporangiaceae</taxon>
        <taxon>Nostocoides</taxon>
    </lineage>
</organism>
<evidence type="ECO:0000313" key="1">
    <source>
        <dbReference type="EMBL" id="CCH72923.1"/>
    </source>
</evidence>
<proteinExistence type="predicted"/>
<sequence>MRRTGARRIRSSRCCGPSLPRSTGCTWFRSCRLPSRVCSRWSTSGTVTGSWPWRQGLEFHGTKEGFQRHVRRHTELGMYGWRSLSFVWPDVMYKPAWVRWVIETWLATEDGMPLPDMPPGAPIIRDRAA</sequence>
<evidence type="ECO:0000313" key="2">
    <source>
        <dbReference type="Proteomes" id="UP000035763"/>
    </source>
</evidence>
<dbReference type="Proteomes" id="UP000035763">
    <property type="component" value="Unassembled WGS sequence"/>
</dbReference>
<dbReference type="AlphaFoldDB" id="W6JU87"/>
<protein>
    <recommendedName>
        <fullName evidence="3">DUF559 domain-containing protein</fullName>
    </recommendedName>
</protein>
<comment type="caution">
    <text evidence="1">The sequence shown here is derived from an EMBL/GenBank/DDBJ whole genome shotgun (WGS) entry which is preliminary data.</text>
</comment>